<feature type="active site" description="Nucleophile" evidence="3">
    <location>
        <position position="346"/>
    </location>
</feature>
<dbReference type="RefSeq" id="WP_345864485.1">
    <property type="nucleotide sequence ID" value="NZ_JBDIMF010000003.1"/>
</dbReference>
<feature type="binding site" evidence="3">
    <location>
        <position position="100"/>
    </location>
    <ligand>
        <name>substrate</name>
    </ligand>
</feature>
<protein>
    <recommendedName>
        <fullName evidence="3">N-succinylarginine dihydrolase</fullName>
        <ecNumber evidence="3">3.5.3.23</ecNumber>
    </recommendedName>
</protein>
<dbReference type="EC" id="3.5.3.23" evidence="3"/>
<keyword evidence="1 3" id="KW-0056">Arginine metabolism</keyword>
<organism evidence="5 6">
    <name type="scientific">Sphingomonas qilianensis</name>
    <dbReference type="NCBI Taxonomy" id="1736690"/>
    <lineage>
        <taxon>Bacteria</taxon>
        <taxon>Pseudomonadati</taxon>
        <taxon>Pseudomonadota</taxon>
        <taxon>Alphaproteobacteria</taxon>
        <taxon>Sphingomonadales</taxon>
        <taxon>Sphingomonadaceae</taxon>
        <taxon>Sphingomonas</taxon>
    </lineage>
</organism>
<feature type="active site" evidence="3">
    <location>
        <position position="161"/>
    </location>
</feature>
<comment type="caution">
    <text evidence="5">The sequence shown here is derived from an EMBL/GenBank/DDBJ whole genome shotgun (WGS) entry which is preliminary data.</text>
</comment>
<dbReference type="Pfam" id="PF04996">
    <property type="entry name" value="AstB"/>
    <property type="match status" value="1"/>
</dbReference>
<evidence type="ECO:0000313" key="6">
    <source>
        <dbReference type="Proteomes" id="UP001404104"/>
    </source>
</evidence>
<comment type="subunit">
    <text evidence="3">Homodimer.</text>
</comment>
<comment type="function">
    <text evidence="3">Catalyzes the hydrolysis of N(2)-succinylarginine into N(2)-succinylornithine, ammonia and CO(2).</text>
</comment>
<dbReference type="GO" id="GO:0009015">
    <property type="term" value="F:N-succinylarginine dihydrolase activity"/>
    <property type="evidence" value="ECO:0007669"/>
    <property type="project" value="UniProtKB-EC"/>
</dbReference>
<comment type="similarity">
    <text evidence="3">Belongs to the succinylarginine dihydrolase family.</text>
</comment>
<feature type="domain" description="Tyrosinase copper-binding" evidence="4">
    <location>
        <begin position="359"/>
        <end position="370"/>
    </location>
</feature>
<feature type="binding site" evidence="3">
    <location>
        <position position="193"/>
    </location>
    <ligand>
        <name>substrate</name>
    </ligand>
</feature>
<keyword evidence="2 3" id="KW-0378">Hydrolase</keyword>
<dbReference type="InterPro" id="IPR002227">
    <property type="entry name" value="Tyrosinase_Cu-bd"/>
</dbReference>
<dbReference type="EMBL" id="JBDIMF010000003">
    <property type="protein sequence ID" value="MEN2786686.1"/>
    <property type="molecule type" value="Genomic_DNA"/>
</dbReference>
<reference evidence="5 6" key="1">
    <citation type="submission" date="2024-05" db="EMBL/GenBank/DDBJ databases">
        <authorList>
            <person name="Liu Q."/>
            <person name="Xin Y.-H."/>
        </authorList>
    </citation>
    <scope>NUCLEOTIDE SEQUENCE [LARGE SCALE GENOMIC DNA]</scope>
    <source>
        <strain evidence="5 6">CGMCC 1.15349</strain>
    </source>
</reference>
<feature type="active site" evidence="3">
    <location>
        <position position="229"/>
    </location>
</feature>
<gene>
    <name evidence="3" type="primary">astB</name>
    <name evidence="5" type="ORF">ABC969_09675</name>
</gene>
<dbReference type="NCBIfam" id="NF009789">
    <property type="entry name" value="PRK13281.1"/>
    <property type="match status" value="1"/>
</dbReference>
<evidence type="ECO:0000313" key="5">
    <source>
        <dbReference type="EMBL" id="MEN2786686.1"/>
    </source>
</evidence>
<feature type="binding site" evidence="3">
    <location>
        <begin position="18"/>
        <end position="27"/>
    </location>
    <ligand>
        <name>substrate</name>
    </ligand>
</feature>
<dbReference type="HAMAP" id="MF_01172">
    <property type="entry name" value="AstB"/>
    <property type="match status" value="1"/>
</dbReference>
<evidence type="ECO:0000256" key="2">
    <source>
        <dbReference type="ARBA" id="ARBA00022801"/>
    </source>
</evidence>
<feature type="binding site" evidence="3">
    <location>
        <begin position="127"/>
        <end position="128"/>
    </location>
    <ligand>
        <name>substrate</name>
    </ligand>
</feature>
<dbReference type="Proteomes" id="UP001404104">
    <property type="component" value="Unassembled WGS sequence"/>
</dbReference>
<evidence type="ECO:0000259" key="4">
    <source>
        <dbReference type="PROSITE" id="PS00498"/>
    </source>
</evidence>
<sequence>MLTEINFDGLIGPSHNYAGLSPGNLAATGNAGAPSHPRAAALEGIAKMRANLALGLAQGILLPQARPDHAWLTSLAISYAAAAPHLQAQALSASAMWAANAATVSPAPDTADNRCHLTVANLVTMPHRSHEWPGTLAQLRVAFADPAFAVHGPIPAPFGDEGAANHMRLCARHEAAGVEVFVYGVSGGPFPARQHREASAAVARRHGLDPARTVLVAQSEAAIAAGAFHNDVVAVANEHVLFAHEHAFADRNGFYAELRAALPEVEIITVPADRVSLADAVASYLFNAQLVTLPVGGMALILPQEARENAAVWGWLQELIAGNGPIRHLEVVDVRQSMANGGGPACLRLRVVADPAMIDPRFLVDHAALDRIAAVVEAHWPETIHIADLANPALIDRIEQARHALIEELGIVELIYT</sequence>
<feature type="binding site" evidence="3">
    <location>
        <position position="340"/>
    </location>
    <ligand>
        <name>substrate</name>
    </ligand>
</feature>
<dbReference type="InterPro" id="IPR037031">
    <property type="entry name" value="AstB_sf"/>
</dbReference>
<name>A0ABU9XTY9_9SPHN</name>
<proteinExistence type="inferred from homology"/>
<dbReference type="SUPFAM" id="SSF55909">
    <property type="entry name" value="Pentein"/>
    <property type="match status" value="1"/>
</dbReference>
<keyword evidence="6" id="KW-1185">Reference proteome</keyword>
<dbReference type="PANTHER" id="PTHR30420:SF2">
    <property type="entry name" value="N-SUCCINYLARGININE DIHYDROLASE"/>
    <property type="match status" value="1"/>
</dbReference>
<evidence type="ECO:0000256" key="1">
    <source>
        <dbReference type="ARBA" id="ARBA00022503"/>
    </source>
</evidence>
<feature type="binding site" evidence="3">
    <location>
        <position position="231"/>
    </location>
    <ligand>
        <name>substrate</name>
    </ligand>
</feature>
<comment type="catalytic activity">
    <reaction evidence="3">
        <text>N(2)-succinyl-L-arginine + 2 H2O + 2 H(+) = N(2)-succinyl-L-ornithine + 2 NH4(+) + CO2</text>
        <dbReference type="Rhea" id="RHEA:19533"/>
        <dbReference type="ChEBI" id="CHEBI:15377"/>
        <dbReference type="ChEBI" id="CHEBI:15378"/>
        <dbReference type="ChEBI" id="CHEBI:16526"/>
        <dbReference type="ChEBI" id="CHEBI:28938"/>
        <dbReference type="ChEBI" id="CHEBI:58241"/>
        <dbReference type="ChEBI" id="CHEBI:58514"/>
        <dbReference type="EC" id="3.5.3.23"/>
    </reaction>
</comment>
<evidence type="ECO:0000256" key="3">
    <source>
        <dbReference type="HAMAP-Rule" id="MF_01172"/>
    </source>
</evidence>
<dbReference type="PROSITE" id="PS00498">
    <property type="entry name" value="TYROSINASE_2"/>
    <property type="match status" value="1"/>
</dbReference>
<dbReference type="Gene3D" id="3.75.10.20">
    <property type="entry name" value="Succinylarginine dihydrolase"/>
    <property type="match status" value="1"/>
</dbReference>
<accession>A0ABU9XTY9</accession>
<comment type="pathway">
    <text evidence="3">Amino-acid degradation; L-arginine degradation via AST pathway; L-glutamate and succinate from L-arginine: step 2/5.</text>
</comment>
<dbReference type="InterPro" id="IPR007079">
    <property type="entry name" value="SuccinylArg_d-Hdrlase_AstB"/>
</dbReference>
<dbReference type="PANTHER" id="PTHR30420">
    <property type="entry name" value="N-SUCCINYLARGININE DIHYDROLASE"/>
    <property type="match status" value="1"/>
</dbReference>